<reference evidence="2" key="1">
    <citation type="submission" date="2023-03" db="EMBL/GenBank/DDBJ databases">
        <title>Massive genome expansion in bonnet fungi (Mycena s.s.) driven by repeated elements and novel gene families across ecological guilds.</title>
        <authorList>
            <consortium name="Lawrence Berkeley National Laboratory"/>
            <person name="Harder C.B."/>
            <person name="Miyauchi S."/>
            <person name="Viragh M."/>
            <person name="Kuo A."/>
            <person name="Thoen E."/>
            <person name="Andreopoulos B."/>
            <person name="Lu D."/>
            <person name="Skrede I."/>
            <person name="Drula E."/>
            <person name="Henrissat B."/>
            <person name="Morin E."/>
            <person name="Kohler A."/>
            <person name="Barry K."/>
            <person name="LaButti K."/>
            <person name="Morin E."/>
            <person name="Salamov A."/>
            <person name="Lipzen A."/>
            <person name="Mereny Z."/>
            <person name="Hegedus B."/>
            <person name="Baldrian P."/>
            <person name="Stursova M."/>
            <person name="Weitz H."/>
            <person name="Taylor A."/>
            <person name="Grigoriev I.V."/>
            <person name="Nagy L.G."/>
            <person name="Martin F."/>
            <person name="Kauserud H."/>
        </authorList>
    </citation>
    <scope>NUCLEOTIDE SEQUENCE</scope>
    <source>
        <strain evidence="2">9144</strain>
    </source>
</reference>
<protein>
    <recommendedName>
        <fullName evidence="4">Ricin B lectin domain-containing protein</fullName>
    </recommendedName>
</protein>
<dbReference type="CDD" id="cd00161">
    <property type="entry name" value="beta-trefoil_Ricin-like"/>
    <property type="match status" value="1"/>
</dbReference>
<keyword evidence="1" id="KW-0732">Signal</keyword>
<evidence type="ECO:0008006" key="4">
    <source>
        <dbReference type="Google" id="ProtNLM"/>
    </source>
</evidence>
<accession>A0AAD6V7E9</accession>
<comment type="caution">
    <text evidence="2">The sequence shown here is derived from an EMBL/GenBank/DDBJ whole genome shotgun (WGS) entry which is preliminary data.</text>
</comment>
<dbReference type="InterPro" id="IPR035992">
    <property type="entry name" value="Ricin_B-like_lectins"/>
</dbReference>
<organism evidence="2 3">
    <name type="scientific">Mycena pura</name>
    <dbReference type="NCBI Taxonomy" id="153505"/>
    <lineage>
        <taxon>Eukaryota</taxon>
        <taxon>Fungi</taxon>
        <taxon>Dikarya</taxon>
        <taxon>Basidiomycota</taxon>
        <taxon>Agaricomycotina</taxon>
        <taxon>Agaricomycetes</taxon>
        <taxon>Agaricomycetidae</taxon>
        <taxon>Agaricales</taxon>
        <taxon>Marasmiineae</taxon>
        <taxon>Mycenaceae</taxon>
        <taxon>Mycena</taxon>
    </lineage>
</organism>
<name>A0AAD6V7E9_9AGAR</name>
<dbReference type="SUPFAM" id="SSF50370">
    <property type="entry name" value="Ricin B-like lectins"/>
    <property type="match status" value="1"/>
</dbReference>
<sequence>MLVSTLFTLLAVGITTAAPLDRRDVALDAAATAEAQQRDGTATRAFTATTITTSDGRCLSVDPFSGDFRENDTPVLAARCDGSKNQTWDVITAGVHNNVEGQALIVSSLTNACLNFDNRRAVGDQVNLFSCGGRADGAGQVTDSQLFAFADNESNAPIALTPRVGKNVVCLTINGNSRLDQTACTGASSASGLELFTFGAAAPAATAPAATAAAQAAETTEASAATTAAADCAATTVTKTVTVTVTADSGKNTQVANVQTDTTTATAADAAITTTAAAAAAAATTAATGTAPVKVSGAGGVLNPTAVAEAQKKDNTATFAATGVTIQDSAGQCLSVDATGGDFRENLIPVLLSACDGSEGQKFDFLTKGVHNDQPGSALIVSSLVQNAQLFQFTNANLTAPYVLSPESSNGKVCFIDDNGRLVNTPCDATNPTANELFTIVA</sequence>
<dbReference type="Proteomes" id="UP001219525">
    <property type="component" value="Unassembled WGS sequence"/>
</dbReference>
<dbReference type="PROSITE" id="PS50231">
    <property type="entry name" value="RICIN_B_LECTIN"/>
    <property type="match status" value="1"/>
</dbReference>
<keyword evidence="3" id="KW-1185">Reference proteome</keyword>
<dbReference type="Gene3D" id="2.80.10.50">
    <property type="match status" value="1"/>
</dbReference>
<proteinExistence type="predicted"/>
<evidence type="ECO:0000313" key="3">
    <source>
        <dbReference type="Proteomes" id="UP001219525"/>
    </source>
</evidence>
<evidence type="ECO:0000313" key="2">
    <source>
        <dbReference type="EMBL" id="KAJ7201651.1"/>
    </source>
</evidence>
<dbReference type="AlphaFoldDB" id="A0AAD6V7E9"/>
<dbReference type="EMBL" id="JARJCW010000058">
    <property type="protein sequence ID" value="KAJ7201651.1"/>
    <property type="molecule type" value="Genomic_DNA"/>
</dbReference>
<gene>
    <name evidence="2" type="ORF">GGX14DRAFT_464568</name>
</gene>
<evidence type="ECO:0000256" key="1">
    <source>
        <dbReference type="SAM" id="SignalP"/>
    </source>
</evidence>
<feature type="chain" id="PRO_5041930710" description="Ricin B lectin domain-containing protein" evidence="1">
    <location>
        <begin position="18"/>
        <end position="442"/>
    </location>
</feature>
<feature type="signal peptide" evidence="1">
    <location>
        <begin position="1"/>
        <end position="17"/>
    </location>
</feature>